<keyword evidence="3" id="KW-0804">Transcription</keyword>
<evidence type="ECO:0000313" key="5">
    <source>
        <dbReference type="EMBL" id="AWN43680.1"/>
    </source>
</evidence>
<proteinExistence type="predicted"/>
<dbReference type="GO" id="GO:0003677">
    <property type="term" value="F:DNA binding"/>
    <property type="evidence" value="ECO:0007669"/>
    <property type="project" value="UniProtKB-KW"/>
</dbReference>
<feature type="domain" description="HTH luxR-type" evidence="4">
    <location>
        <begin position="143"/>
        <end position="208"/>
    </location>
</feature>
<sequence>MFSGIVPTVVVASNALAREGLRSHLAGSRFATVPDAGPPAGERAPQLIVAMLDDPRGVETARAHRAAWPEARLVLFTGAGLPPGDLCGAAHGILDCAVEPETLVRALDLVMEGVAVLTPGLLGRLAANAGPTPARPAEAAPQAGAPTAPLSTSEVKVLRCLAGGASNKMIALRYALAEPTVKIHVKNILRKLKAQNRTQAAIWARENGLHPL</sequence>
<dbReference type="InterPro" id="IPR000792">
    <property type="entry name" value="Tscrpt_reg_LuxR_C"/>
</dbReference>
<keyword evidence="2 5" id="KW-0238">DNA-binding</keyword>
<name>A0A2U8WE01_9HYPH</name>
<dbReference type="CDD" id="cd06170">
    <property type="entry name" value="LuxR_C_like"/>
    <property type="match status" value="1"/>
</dbReference>
<protein>
    <submittedName>
        <fullName evidence="5">DNA-binding response regulator</fullName>
    </submittedName>
</protein>
<dbReference type="PANTHER" id="PTHR44688">
    <property type="entry name" value="DNA-BINDING TRANSCRIPTIONAL ACTIVATOR DEVR_DOSR"/>
    <property type="match status" value="1"/>
</dbReference>
<dbReference type="PROSITE" id="PS00622">
    <property type="entry name" value="HTH_LUXR_1"/>
    <property type="match status" value="1"/>
</dbReference>
<evidence type="ECO:0000256" key="3">
    <source>
        <dbReference type="ARBA" id="ARBA00023163"/>
    </source>
</evidence>
<gene>
    <name evidence="5" type="ORF">DK389_28165</name>
</gene>
<organism evidence="5 6">
    <name type="scientific">Methylobacterium durans</name>
    <dbReference type="NCBI Taxonomy" id="2202825"/>
    <lineage>
        <taxon>Bacteria</taxon>
        <taxon>Pseudomonadati</taxon>
        <taxon>Pseudomonadota</taxon>
        <taxon>Alphaproteobacteria</taxon>
        <taxon>Hyphomicrobiales</taxon>
        <taxon>Methylobacteriaceae</taxon>
        <taxon>Methylobacterium</taxon>
    </lineage>
</organism>
<evidence type="ECO:0000259" key="4">
    <source>
        <dbReference type="PROSITE" id="PS50043"/>
    </source>
</evidence>
<dbReference type="KEGG" id="mets:DK389_28165"/>
<evidence type="ECO:0000256" key="2">
    <source>
        <dbReference type="ARBA" id="ARBA00023125"/>
    </source>
</evidence>
<dbReference type="Gene3D" id="3.40.50.2300">
    <property type="match status" value="1"/>
</dbReference>
<dbReference type="PRINTS" id="PR00038">
    <property type="entry name" value="HTHLUXR"/>
</dbReference>
<accession>A0A2U8WE01</accession>
<keyword evidence="1" id="KW-0805">Transcription regulation</keyword>
<dbReference type="AlphaFoldDB" id="A0A2U8WE01"/>
<dbReference type="RefSeq" id="WP_109894712.1">
    <property type="nucleotide sequence ID" value="NZ_CP029550.1"/>
</dbReference>
<evidence type="ECO:0000256" key="1">
    <source>
        <dbReference type="ARBA" id="ARBA00023015"/>
    </source>
</evidence>
<dbReference type="Proteomes" id="UP000245926">
    <property type="component" value="Chromosome"/>
</dbReference>
<dbReference type="EMBL" id="CP029550">
    <property type="protein sequence ID" value="AWN43680.1"/>
    <property type="molecule type" value="Genomic_DNA"/>
</dbReference>
<dbReference type="PROSITE" id="PS50043">
    <property type="entry name" value="HTH_LUXR_2"/>
    <property type="match status" value="1"/>
</dbReference>
<keyword evidence="6" id="KW-1185">Reference proteome</keyword>
<dbReference type="GO" id="GO:0006355">
    <property type="term" value="P:regulation of DNA-templated transcription"/>
    <property type="evidence" value="ECO:0007669"/>
    <property type="project" value="InterPro"/>
</dbReference>
<dbReference type="SUPFAM" id="SSF46894">
    <property type="entry name" value="C-terminal effector domain of the bipartite response regulators"/>
    <property type="match status" value="1"/>
</dbReference>
<evidence type="ECO:0000313" key="6">
    <source>
        <dbReference type="Proteomes" id="UP000245926"/>
    </source>
</evidence>
<dbReference type="InterPro" id="IPR016032">
    <property type="entry name" value="Sig_transdc_resp-reg_C-effctor"/>
</dbReference>
<dbReference type="OrthoDB" id="7826527at2"/>
<reference evidence="6" key="1">
    <citation type="submission" date="2018-05" db="EMBL/GenBank/DDBJ databases">
        <title>Complete Genome Sequence of Methylobacterium sp. 17SD2-17.</title>
        <authorList>
            <person name="Srinivasan S."/>
        </authorList>
    </citation>
    <scope>NUCLEOTIDE SEQUENCE [LARGE SCALE GENOMIC DNA]</scope>
    <source>
        <strain evidence="6">17SD2-17</strain>
    </source>
</reference>
<dbReference type="PANTHER" id="PTHR44688:SF16">
    <property type="entry name" value="DNA-BINDING TRANSCRIPTIONAL ACTIVATOR DEVR_DOSR"/>
    <property type="match status" value="1"/>
</dbReference>
<dbReference type="SMART" id="SM00421">
    <property type="entry name" value="HTH_LUXR"/>
    <property type="match status" value="1"/>
</dbReference>
<dbReference type="Pfam" id="PF00196">
    <property type="entry name" value="GerE"/>
    <property type="match status" value="1"/>
</dbReference>